<dbReference type="InterPro" id="IPR046348">
    <property type="entry name" value="SIS_dom_sf"/>
</dbReference>
<dbReference type="Gene3D" id="3.40.50.10490">
    <property type="entry name" value="Glucose-6-phosphate isomerase like protein, domain 1"/>
    <property type="match status" value="1"/>
</dbReference>
<dbReference type="GO" id="GO:1901135">
    <property type="term" value="P:carbohydrate derivative metabolic process"/>
    <property type="evidence" value="ECO:0007669"/>
    <property type="project" value="InterPro"/>
</dbReference>
<dbReference type="InterPro" id="IPR035472">
    <property type="entry name" value="RpiR-like_SIS"/>
</dbReference>
<dbReference type="Pfam" id="PF01380">
    <property type="entry name" value="SIS"/>
    <property type="match status" value="1"/>
</dbReference>
<dbReference type="STRING" id="1121013.GCA_000426365_00957"/>
<evidence type="ECO:0000313" key="7">
    <source>
        <dbReference type="Proteomes" id="UP000029391"/>
    </source>
</evidence>
<dbReference type="GO" id="GO:0097367">
    <property type="term" value="F:carbohydrate derivative binding"/>
    <property type="evidence" value="ECO:0007669"/>
    <property type="project" value="InterPro"/>
</dbReference>
<dbReference type="InterPro" id="IPR000281">
    <property type="entry name" value="HTH_RpiR"/>
</dbReference>
<dbReference type="PANTHER" id="PTHR30514:SF20">
    <property type="entry name" value="TRANSCRIPTIONAL REGULATOR"/>
    <property type="match status" value="1"/>
</dbReference>
<protein>
    <recommendedName>
        <fullName evidence="8">Iron dicitrate transport regulator FecR</fullName>
    </recommendedName>
</protein>
<dbReference type="RefSeq" id="WP_043797782.1">
    <property type="nucleotide sequence ID" value="NZ_AUFF01000002.1"/>
</dbReference>
<evidence type="ECO:0000259" key="5">
    <source>
        <dbReference type="PROSITE" id="PS51464"/>
    </source>
</evidence>
<dbReference type="GO" id="GO:0003700">
    <property type="term" value="F:DNA-binding transcription factor activity"/>
    <property type="evidence" value="ECO:0007669"/>
    <property type="project" value="InterPro"/>
</dbReference>
<gene>
    <name evidence="6" type="ORF">P873_10830</name>
</gene>
<keyword evidence="3" id="KW-0804">Transcription</keyword>
<dbReference type="eggNOG" id="COG1737">
    <property type="taxonomic scope" value="Bacteria"/>
</dbReference>
<evidence type="ECO:0000256" key="3">
    <source>
        <dbReference type="ARBA" id="ARBA00023163"/>
    </source>
</evidence>
<dbReference type="InterPro" id="IPR009057">
    <property type="entry name" value="Homeodomain-like_sf"/>
</dbReference>
<dbReference type="InterPro" id="IPR001347">
    <property type="entry name" value="SIS_dom"/>
</dbReference>
<dbReference type="PROSITE" id="PS51071">
    <property type="entry name" value="HTH_RPIR"/>
    <property type="match status" value="1"/>
</dbReference>
<dbReference type="GO" id="GO:0003677">
    <property type="term" value="F:DNA binding"/>
    <property type="evidence" value="ECO:0007669"/>
    <property type="project" value="UniProtKB-KW"/>
</dbReference>
<evidence type="ECO:0000259" key="4">
    <source>
        <dbReference type="PROSITE" id="PS51071"/>
    </source>
</evidence>
<dbReference type="InterPro" id="IPR047640">
    <property type="entry name" value="RpiR-like"/>
</dbReference>
<dbReference type="EMBL" id="AWXU01000035">
    <property type="protein sequence ID" value="KFN49459.1"/>
    <property type="molecule type" value="Genomic_DNA"/>
</dbReference>
<dbReference type="PROSITE" id="PS51464">
    <property type="entry name" value="SIS"/>
    <property type="match status" value="1"/>
</dbReference>
<proteinExistence type="predicted"/>
<dbReference type="InterPro" id="IPR036388">
    <property type="entry name" value="WH-like_DNA-bd_sf"/>
</dbReference>
<name>A0A091BFA3_9GAMM</name>
<reference evidence="6 7" key="1">
    <citation type="submission" date="2013-09" db="EMBL/GenBank/DDBJ databases">
        <title>Genome sequencing of Arenimonas composti.</title>
        <authorList>
            <person name="Chen F."/>
            <person name="Wang G."/>
        </authorList>
    </citation>
    <scope>NUCLEOTIDE SEQUENCE [LARGE SCALE GENOMIC DNA]</scope>
    <source>
        <strain evidence="6 7">TR7-09</strain>
    </source>
</reference>
<evidence type="ECO:0000313" key="6">
    <source>
        <dbReference type="EMBL" id="KFN49459.1"/>
    </source>
</evidence>
<sequence length="293" mass="31993">MADAALPPPATADELRLSILQRYETLSKRLQQIARYVLDEPNAVALETLAVLSERIGVQPSAIVRFAKSFGFDGATQMQRLFRDGLLAGAPSLGYGERVREFARSVDRRQVGDPGQVLTEFVEGNVMALQNLGASIDRKRMVEVVKLLRQANTVYVAGFRRSFPVAAYLAYSLHQVDKKTVFIDSLGGMAKQQIHGIGRDDLLIVVSYHPYAEEAVHLIDAAVDAHCRVVSISDSLVSPVAKPASLVLQVREAEIRKFRSLSASMCLAQALVIAYAFATTAAEPAPKRGRRGS</sequence>
<accession>A0A091BFA3</accession>
<dbReference type="Gene3D" id="1.10.10.10">
    <property type="entry name" value="Winged helix-like DNA-binding domain superfamily/Winged helix DNA-binding domain"/>
    <property type="match status" value="1"/>
</dbReference>
<dbReference type="Proteomes" id="UP000029391">
    <property type="component" value="Unassembled WGS sequence"/>
</dbReference>
<evidence type="ECO:0008006" key="8">
    <source>
        <dbReference type="Google" id="ProtNLM"/>
    </source>
</evidence>
<dbReference type="Pfam" id="PF01418">
    <property type="entry name" value="HTH_6"/>
    <property type="match status" value="1"/>
</dbReference>
<feature type="domain" description="SIS" evidence="5">
    <location>
        <begin position="144"/>
        <end position="287"/>
    </location>
</feature>
<dbReference type="SUPFAM" id="SSF53697">
    <property type="entry name" value="SIS domain"/>
    <property type="match status" value="1"/>
</dbReference>
<dbReference type="OrthoDB" id="9814005at2"/>
<evidence type="ECO:0000256" key="1">
    <source>
        <dbReference type="ARBA" id="ARBA00023015"/>
    </source>
</evidence>
<keyword evidence="7" id="KW-1185">Reference proteome</keyword>
<dbReference type="CDD" id="cd05013">
    <property type="entry name" value="SIS_RpiR"/>
    <property type="match status" value="1"/>
</dbReference>
<feature type="domain" description="HTH rpiR-type" evidence="4">
    <location>
        <begin position="13"/>
        <end position="89"/>
    </location>
</feature>
<evidence type="ECO:0000256" key="2">
    <source>
        <dbReference type="ARBA" id="ARBA00023125"/>
    </source>
</evidence>
<dbReference type="AlphaFoldDB" id="A0A091BFA3"/>
<dbReference type="PANTHER" id="PTHR30514">
    <property type="entry name" value="GLUCOKINASE"/>
    <property type="match status" value="1"/>
</dbReference>
<comment type="caution">
    <text evidence="6">The sequence shown here is derived from an EMBL/GenBank/DDBJ whole genome shotgun (WGS) entry which is preliminary data.</text>
</comment>
<organism evidence="6 7">
    <name type="scientific">Arenimonas composti TR7-09 = DSM 18010</name>
    <dbReference type="NCBI Taxonomy" id="1121013"/>
    <lineage>
        <taxon>Bacteria</taxon>
        <taxon>Pseudomonadati</taxon>
        <taxon>Pseudomonadota</taxon>
        <taxon>Gammaproteobacteria</taxon>
        <taxon>Lysobacterales</taxon>
        <taxon>Lysobacteraceae</taxon>
        <taxon>Arenimonas</taxon>
    </lineage>
</organism>
<keyword evidence="2" id="KW-0238">DNA-binding</keyword>
<dbReference type="SUPFAM" id="SSF46689">
    <property type="entry name" value="Homeodomain-like"/>
    <property type="match status" value="1"/>
</dbReference>
<keyword evidence="1" id="KW-0805">Transcription regulation</keyword>